<gene>
    <name evidence="1" type="ORF">SKAU_G00109950</name>
</gene>
<reference evidence="1" key="1">
    <citation type="journal article" date="2023" name="Science">
        <title>Genome structures resolve the early diversification of teleost fishes.</title>
        <authorList>
            <person name="Parey E."/>
            <person name="Louis A."/>
            <person name="Montfort J."/>
            <person name="Bouchez O."/>
            <person name="Roques C."/>
            <person name="Iampietro C."/>
            <person name="Lluch J."/>
            <person name="Castinel A."/>
            <person name="Donnadieu C."/>
            <person name="Desvignes T."/>
            <person name="Floi Bucao C."/>
            <person name="Jouanno E."/>
            <person name="Wen M."/>
            <person name="Mejri S."/>
            <person name="Dirks R."/>
            <person name="Jansen H."/>
            <person name="Henkel C."/>
            <person name="Chen W.J."/>
            <person name="Zahm M."/>
            <person name="Cabau C."/>
            <person name="Klopp C."/>
            <person name="Thompson A.W."/>
            <person name="Robinson-Rechavi M."/>
            <person name="Braasch I."/>
            <person name="Lecointre G."/>
            <person name="Bobe J."/>
            <person name="Postlethwait J.H."/>
            <person name="Berthelot C."/>
            <person name="Roest Crollius H."/>
            <person name="Guiguen Y."/>
        </authorList>
    </citation>
    <scope>NUCLEOTIDE SEQUENCE</scope>
    <source>
        <strain evidence="1">WJC10195</strain>
    </source>
</reference>
<dbReference type="EMBL" id="JAINUF010000003">
    <property type="protein sequence ID" value="KAJ8370967.1"/>
    <property type="molecule type" value="Genomic_DNA"/>
</dbReference>
<proteinExistence type="predicted"/>
<comment type="caution">
    <text evidence="1">The sequence shown here is derived from an EMBL/GenBank/DDBJ whole genome shotgun (WGS) entry which is preliminary data.</text>
</comment>
<organism evidence="1 2">
    <name type="scientific">Synaphobranchus kaupii</name>
    <name type="common">Kaup's arrowtooth eel</name>
    <dbReference type="NCBI Taxonomy" id="118154"/>
    <lineage>
        <taxon>Eukaryota</taxon>
        <taxon>Metazoa</taxon>
        <taxon>Chordata</taxon>
        <taxon>Craniata</taxon>
        <taxon>Vertebrata</taxon>
        <taxon>Euteleostomi</taxon>
        <taxon>Actinopterygii</taxon>
        <taxon>Neopterygii</taxon>
        <taxon>Teleostei</taxon>
        <taxon>Anguilliformes</taxon>
        <taxon>Synaphobranchidae</taxon>
        <taxon>Synaphobranchus</taxon>
    </lineage>
</organism>
<dbReference type="Proteomes" id="UP001152622">
    <property type="component" value="Chromosome 3"/>
</dbReference>
<accession>A0A9Q1J786</accession>
<evidence type="ECO:0000313" key="1">
    <source>
        <dbReference type="EMBL" id="KAJ8370967.1"/>
    </source>
</evidence>
<evidence type="ECO:0000313" key="2">
    <source>
        <dbReference type="Proteomes" id="UP001152622"/>
    </source>
</evidence>
<keyword evidence="2" id="KW-1185">Reference proteome</keyword>
<name>A0A9Q1J786_SYNKA</name>
<dbReference type="AlphaFoldDB" id="A0A9Q1J786"/>
<protein>
    <submittedName>
        <fullName evidence="1">Uncharacterized protein</fullName>
    </submittedName>
</protein>
<sequence>MASCFAVVFRAKLTHGELRVSIFQSLLRQADPSVDRNPDVRQCQRSWIRTAASCQRLNFLPPLPLPPSRDERRWVSVAETGGGMAVGFPCLGTGSFLSMSGFVARAQSGRRGPGRSVSALVYLIPSRLLKARLSPGPAEVPA</sequence>